<protein>
    <submittedName>
        <fullName evidence="1">Uncharacterized protein</fullName>
    </submittedName>
</protein>
<proteinExistence type="predicted"/>
<sequence>MRSYLLLAGAIGAVSAFPAEVTLEARAVNCAKVPATSTITTTTALTSTVVTSTATVTTTSSACPVSNDEVCNGLSGANCPAQKRAVNSAKGIVRAAEPEAGPVVNILPLLAAFAQAKISEGCSCLNIKLKATTTFTATAPPATTKIVSTTTACTTACTTSAPPVHHHLQAAEMELSAP</sequence>
<keyword evidence="2" id="KW-1185">Reference proteome</keyword>
<organism evidence="1 2">
    <name type="scientific">Macroventuria anomochaeta</name>
    <dbReference type="NCBI Taxonomy" id="301207"/>
    <lineage>
        <taxon>Eukaryota</taxon>
        <taxon>Fungi</taxon>
        <taxon>Dikarya</taxon>
        <taxon>Ascomycota</taxon>
        <taxon>Pezizomycotina</taxon>
        <taxon>Dothideomycetes</taxon>
        <taxon>Pleosporomycetidae</taxon>
        <taxon>Pleosporales</taxon>
        <taxon>Pleosporineae</taxon>
        <taxon>Didymellaceae</taxon>
        <taxon>Macroventuria</taxon>
    </lineage>
</organism>
<evidence type="ECO:0000313" key="2">
    <source>
        <dbReference type="Proteomes" id="UP000799754"/>
    </source>
</evidence>
<evidence type="ECO:0000313" key="1">
    <source>
        <dbReference type="EMBL" id="KAF2633246.1"/>
    </source>
</evidence>
<dbReference type="EMBL" id="MU006701">
    <property type="protein sequence ID" value="KAF2633246.1"/>
    <property type="molecule type" value="Genomic_DNA"/>
</dbReference>
<name>A0ACB6SFZ8_9PLEO</name>
<accession>A0ACB6SFZ8</accession>
<gene>
    <name evidence="1" type="ORF">BU25DRAFT_416500</name>
</gene>
<comment type="caution">
    <text evidence="1">The sequence shown here is derived from an EMBL/GenBank/DDBJ whole genome shotgun (WGS) entry which is preliminary data.</text>
</comment>
<dbReference type="Proteomes" id="UP000799754">
    <property type="component" value="Unassembled WGS sequence"/>
</dbReference>
<reference evidence="1" key="1">
    <citation type="journal article" date="2020" name="Stud. Mycol.">
        <title>101 Dothideomycetes genomes: a test case for predicting lifestyles and emergence of pathogens.</title>
        <authorList>
            <person name="Haridas S."/>
            <person name="Albert R."/>
            <person name="Binder M."/>
            <person name="Bloem J."/>
            <person name="Labutti K."/>
            <person name="Salamov A."/>
            <person name="Andreopoulos B."/>
            <person name="Baker S."/>
            <person name="Barry K."/>
            <person name="Bills G."/>
            <person name="Bluhm B."/>
            <person name="Cannon C."/>
            <person name="Castanera R."/>
            <person name="Culley D."/>
            <person name="Daum C."/>
            <person name="Ezra D."/>
            <person name="Gonzalez J."/>
            <person name="Henrissat B."/>
            <person name="Kuo A."/>
            <person name="Liang C."/>
            <person name="Lipzen A."/>
            <person name="Lutzoni F."/>
            <person name="Magnuson J."/>
            <person name="Mondo S."/>
            <person name="Nolan M."/>
            <person name="Ohm R."/>
            <person name="Pangilinan J."/>
            <person name="Park H.-J."/>
            <person name="Ramirez L."/>
            <person name="Alfaro M."/>
            <person name="Sun H."/>
            <person name="Tritt A."/>
            <person name="Yoshinaga Y."/>
            <person name="Zwiers L.-H."/>
            <person name="Turgeon B."/>
            <person name="Goodwin S."/>
            <person name="Spatafora J."/>
            <person name="Crous P."/>
            <person name="Grigoriev I."/>
        </authorList>
    </citation>
    <scope>NUCLEOTIDE SEQUENCE</scope>
    <source>
        <strain evidence="1">CBS 525.71</strain>
    </source>
</reference>